<dbReference type="KEGG" id="cspu:CGC55_04240"/>
<evidence type="ECO:0000313" key="2">
    <source>
        <dbReference type="EMBL" id="ATA83766.1"/>
    </source>
</evidence>
<reference evidence="4" key="2">
    <citation type="submission" date="2017-06" db="EMBL/GenBank/DDBJ databases">
        <title>Capnocytophaga spp. assemblies.</title>
        <authorList>
            <person name="Gulvik C.A."/>
        </authorList>
    </citation>
    <scope>NUCLEOTIDE SEQUENCE [LARGE SCALE GENOMIC DNA]</scope>
    <source>
        <strain evidence="4">KC1668</strain>
    </source>
</reference>
<organism evidence="3 5">
    <name type="scientific">Capnocytophaga sputigena</name>
    <dbReference type="NCBI Taxonomy" id="1019"/>
    <lineage>
        <taxon>Bacteria</taxon>
        <taxon>Pseudomonadati</taxon>
        <taxon>Bacteroidota</taxon>
        <taxon>Flavobacteriia</taxon>
        <taxon>Flavobacteriales</taxon>
        <taxon>Flavobacteriaceae</taxon>
        <taxon>Capnocytophaga</taxon>
    </lineage>
</organism>
<name>A0AAX2IBX1_CAPSP</name>
<keyword evidence="4" id="KW-1185">Reference proteome</keyword>
<dbReference type="EMBL" id="CP022385">
    <property type="protein sequence ID" value="ATA83766.1"/>
    <property type="molecule type" value="Genomic_DNA"/>
</dbReference>
<evidence type="ECO:0000313" key="4">
    <source>
        <dbReference type="Proteomes" id="UP000217301"/>
    </source>
</evidence>
<keyword evidence="1" id="KW-1133">Transmembrane helix</keyword>
<protein>
    <submittedName>
        <fullName evidence="3">Uncharacterized protein</fullName>
    </submittedName>
</protein>
<keyword evidence="1" id="KW-0812">Transmembrane</keyword>
<accession>A0AAX2IBX1</accession>
<dbReference type="Proteomes" id="UP000217301">
    <property type="component" value="Chromosome"/>
</dbReference>
<sequence>METTTDFLERVSISDWISIIGIIINSSLSIWLVITIQNRLTNKRVLKDHFITEIKDIRSEYKIFLNNLYSNNTRVKSVIPWFKLMNIKVIDIMRTINEIYKIDENILNPYQNELRELITENEDFISSFNLEQNIIFSDNSKTKIIEFQQKNNSLFNRLIIEINKG</sequence>
<gene>
    <name evidence="2" type="ORF">CGC55_04240</name>
    <name evidence="3" type="ORF">NCTC11653_01196</name>
</gene>
<feature type="transmembrane region" description="Helical" evidence="1">
    <location>
        <begin position="16"/>
        <end position="34"/>
    </location>
</feature>
<evidence type="ECO:0000313" key="5">
    <source>
        <dbReference type="Proteomes" id="UP000249902"/>
    </source>
</evidence>
<evidence type="ECO:0000313" key="3">
    <source>
        <dbReference type="EMBL" id="SQA75298.1"/>
    </source>
</evidence>
<reference evidence="2" key="1">
    <citation type="journal article" date="2017" name="Genome Announc.">
        <title>Twelve Complete Reference Genomes of Clinical Isolates in the Capnocytophaga Genus.</title>
        <authorList>
            <person name="Villarma A."/>
            <person name="Gulvik C.A."/>
            <person name="Rowe L.A."/>
            <person name="Sheth M."/>
            <person name="Juieng P."/>
            <person name="Nicholson A.C."/>
            <person name="Loparev V.N."/>
            <person name="McQuiston J.R."/>
        </authorList>
    </citation>
    <scope>NUCLEOTIDE SEQUENCE</scope>
    <source>
        <strain evidence="2">KC1668</strain>
    </source>
</reference>
<dbReference type="Proteomes" id="UP000249902">
    <property type="component" value="Unassembled WGS sequence"/>
</dbReference>
<dbReference type="EMBL" id="UAVP01000007">
    <property type="protein sequence ID" value="SQA75298.1"/>
    <property type="molecule type" value="Genomic_DNA"/>
</dbReference>
<proteinExistence type="predicted"/>
<dbReference type="RefSeq" id="WP_040360606.1">
    <property type="nucleotide sequence ID" value="NZ_CAURCK010000020.1"/>
</dbReference>
<reference evidence="3 5" key="3">
    <citation type="submission" date="2018-06" db="EMBL/GenBank/DDBJ databases">
        <authorList>
            <consortium name="Pathogen Informatics"/>
            <person name="Doyle S."/>
        </authorList>
    </citation>
    <scope>NUCLEOTIDE SEQUENCE [LARGE SCALE GENOMIC DNA]</scope>
    <source>
        <strain evidence="3 5">NCTC11653</strain>
    </source>
</reference>
<keyword evidence="1" id="KW-0472">Membrane</keyword>
<dbReference type="AlphaFoldDB" id="A0AAX2IBX1"/>
<evidence type="ECO:0000256" key="1">
    <source>
        <dbReference type="SAM" id="Phobius"/>
    </source>
</evidence>